<dbReference type="Proteomes" id="UP000029382">
    <property type="component" value="Unassembled WGS sequence"/>
</dbReference>
<keyword evidence="3" id="KW-1133">Transmembrane helix</keyword>
<dbReference type="Pfam" id="PF13420">
    <property type="entry name" value="Acetyltransf_4"/>
    <property type="match status" value="1"/>
</dbReference>
<dbReference type="SUPFAM" id="SSF55729">
    <property type="entry name" value="Acyl-CoA N-acyltransferases (Nat)"/>
    <property type="match status" value="1"/>
</dbReference>
<keyword evidence="3" id="KW-0472">Membrane</keyword>
<proteinExistence type="predicted"/>
<dbReference type="AlphaFoldDB" id="A0A091BR42"/>
<dbReference type="InterPro" id="IPR000182">
    <property type="entry name" value="GNAT_dom"/>
</dbReference>
<dbReference type="Gene3D" id="3.40.630.30">
    <property type="match status" value="1"/>
</dbReference>
<evidence type="ECO:0000256" key="3">
    <source>
        <dbReference type="SAM" id="Phobius"/>
    </source>
</evidence>
<comment type="caution">
    <text evidence="5">The sequence shown here is derived from an EMBL/GenBank/DDBJ whole genome shotgun (WGS) entry which is preliminary data.</text>
</comment>
<dbReference type="EMBL" id="AUZH01000029">
    <property type="protein sequence ID" value="KFN86915.1"/>
    <property type="molecule type" value="Genomic_DNA"/>
</dbReference>
<accession>A0A091BR42</accession>
<evidence type="ECO:0000256" key="2">
    <source>
        <dbReference type="ARBA" id="ARBA00023315"/>
    </source>
</evidence>
<evidence type="ECO:0000313" key="6">
    <source>
        <dbReference type="Proteomes" id="UP000029382"/>
    </source>
</evidence>
<name>A0A091BR42_STREI</name>
<dbReference type="PANTHER" id="PTHR43072">
    <property type="entry name" value="N-ACETYLTRANSFERASE"/>
    <property type="match status" value="1"/>
</dbReference>
<dbReference type="CDD" id="cd04301">
    <property type="entry name" value="NAT_SF"/>
    <property type="match status" value="1"/>
</dbReference>
<dbReference type="PANTHER" id="PTHR43072:SF23">
    <property type="entry name" value="UPF0039 PROTEIN C11D3.02C"/>
    <property type="match status" value="1"/>
</dbReference>
<gene>
    <name evidence="5" type="ORF">H702_08915</name>
</gene>
<reference evidence="5 6" key="1">
    <citation type="journal article" date="2014" name="Genome Announc.">
        <title>Draft Genome Sequences of Streptococcus bovis Strains ATCC 33317 and JB1.</title>
        <authorList>
            <person name="Benahmed F.H."/>
            <person name="Gopinath G.R."/>
            <person name="Harbottle H."/>
            <person name="Cotta M.A."/>
            <person name="Luo Y."/>
            <person name="Henderson C."/>
            <person name="Teri P."/>
            <person name="Soppet D."/>
            <person name="Rasmussen M."/>
            <person name="Whitehead T.R."/>
            <person name="Davidson M."/>
        </authorList>
    </citation>
    <scope>NUCLEOTIDE SEQUENCE [LARGE SCALE GENOMIC DNA]</scope>
    <source>
        <strain evidence="5 6">JB1</strain>
    </source>
</reference>
<evidence type="ECO:0000259" key="4">
    <source>
        <dbReference type="PROSITE" id="PS51186"/>
    </source>
</evidence>
<protein>
    <submittedName>
        <fullName evidence="5">Phosphinothricin N-acetyltransferase</fullName>
    </submittedName>
</protein>
<organism evidence="5 6">
    <name type="scientific">Streptococcus equinus JB1</name>
    <dbReference type="NCBI Taxonomy" id="1294274"/>
    <lineage>
        <taxon>Bacteria</taxon>
        <taxon>Bacillati</taxon>
        <taxon>Bacillota</taxon>
        <taxon>Bacilli</taxon>
        <taxon>Lactobacillales</taxon>
        <taxon>Streptococcaceae</taxon>
        <taxon>Streptococcus</taxon>
    </lineage>
</organism>
<evidence type="ECO:0000313" key="5">
    <source>
        <dbReference type="EMBL" id="KFN86915.1"/>
    </source>
</evidence>
<feature type="transmembrane region" description="Helical" evidence="3">
    <location>
        <begin position="32"/>
        <end position="52"/>
    </location>
</feature>
<evidence type="ECO:0000256" key="1">
    <source>
        <dbReference type="ARBA" id="ARBA00022679"/>
    </source>
</evidence>
<sequence length="239" mass="27746">MMKRKGLLAFFNNREFDKWCYVYFDTGLLYRYTKLLIIFGGLVRMAITIRLASLDDAKALLDIYRYYVEETAITFEYDVPTLEEFTGRMRSIMAFYPYLVAEEDDKIFGYAYASKFHPRAAYAWSAEATVYLDKVARGKGVGRQIYGKLEDYLTQMGILNLNACIASTDVEDTYLTNGSEKFHRALGYQLVGKFHDSGYKFNRWYDMIWMEKMLGEHGADVAPVKSIHEITKKSLTFMS</sequence>
<dbReference type="PROSITE" id="PS51186">
    <property type="entry name" value="GNAT"/>
    <property type="match status" value="1"/>
</dbReference>
<feature type="domain" description="N-acetyltransferase" evidence="4">
    <location>
        <begin position="47"/>
        <end position="215"/>
    </location>
</feature>
<dbReference type="GO" id="GO:0016747">
    <property type="term" value="F:acyltransferase activity, transferring groups other than amino-acyl groups"/>
    <property type="evidence" value="ECO:0007669"/>
    <property type="project" value="InterPro"/>
</dbReference>
<keyword evidence="1 5" id="KW-0808">Transferase</keyword>
<dbReference type="InterPro" id="IPR016181">
    <property type="entry name" value="Acyl_CoA_acyltransferase"/>
</dbReference>
<keyword evidence="3" id="KW-0812">Transmembrane</keyword>
<keyword evidence="2" id="KW-0012">Acyltransferase</keyword>